<dbReference type="InParanoid" id="E9FQV1"/>
<dbReference type="Proteomes" id="UP000000305">
    <property type="component" value="Unassembled WGS sequence"/>
</dbReference>
<reference evidence="2 3" key="1">
    <citation type="journal article" date="2011" name="Science">
        <title>The ecoresponsive genome of Daphnia pulex.</title>
        <authorList>
            <person name="Colbourne J.K."/>
            <person name="Pfrender M.E."/>
            <person name="Gilbert D."/>
            <person name="Thomas W.K."/>
            <person name="Tucker A."/>
            <person name="Oakley T.H."/>
            <person name="Tokishita S."/>
            <person name="Aerts A."/>
            <person name="Arnold G.J."/>
            <person name="Basu M.K."/>
            <person name="Bauer D.J."/>
            <person name="Caceres C.E."/>
            <person name="Carmel L."/>
            <person name="Casola C."/>
            <person name="Choi J.H."/>
            <person name="Detter J.C."/>
            <person name="Dong Q."/>
            <person name="Dusheyko S."/>
            <person name="Eads B.D."/>
            <person name="Frohlich T."/>
            <person name="Geiler-Samerotte K.A."/>
            <person name="Gerlach D."/>
            <person name="Hatcher P."/>
            <person name="Jogdeo S."/>
            <person name="Krijgsveld J."/>
            <person name="Kriventseva E.V."/>
            <person name="Kultz D."/>
            <person name="Laforsch C."/>
            <person name="Lindquist E."/>
            <person name="Lopez J."/>
            <person name="Manak J.R."/>
            <person name="Muller J."/>
            <person name="Pangilinan J."/>
            <person name="Patwardhan R.P."/>
            <person name="Pitluck S."/>
            <person name="Pritham E.J."/>
            <person name="Rechtsteiner A."/>
            <person name="Rho M."/>
            <person name="Rogozin I.B."/>
            <person name="Sakarya O."/>
            <person name="Salamov A."/>
            <person name="Schaack S."/>
            <person name="Shapiro H."/>
            <person name="Shiga Y."/>
            <person name="Skalitzky C."/>
            <person name="Smith Z."/>
            <person name="Souvorov A."/>
            <person name="Sung W."/>
            <person name="Tang Z."/>
            <person name="Tsuchiya D."/>
            <person name="Tu H."/>
            <person name="Vos H."/>
            <person name="Wang M."/>
            <person name="Wolf Y.I."/>
            <person name="Yamagata H."/>
            <person name="Yamada T."/>
            <person name="Ye Y."/>
            <person name="Shaw J.R."/>
            <person name="Andrews J."/>
            <person name="Crease T.J."/>
            <person name="Tang H."/>
            <person name="Lucas S.M."/>
            <person name="Robertson H.M."/>
            <person name="Bork P."/>
            <person name="Koonin E.V."/>
            <person name="Zdobnov E.M."/>
            <person name="Grigoriev I.V."/>
            <person name="Lynch M."/>
            <person name="Boore J.L."/>
        </authorList>
    </citation>
    <scope>NUCLEOTIDE SEQUENCE [LARGE SCALE GENOMIC DNA]</scope>
</reference>
<name>E9FQV1_DAPPU</name>
<feature type="compositionally biased region" description="Basic and acidic residues" evidence="1">
    <location>
        <begin position="31"/>
        <end position="54"/>
    </location>
</feature>
<organism evidence="2 3">
    <name type="scientific">Daphnia pulex</name>
    <name type="common">Water flea</name>
    <dbReference type="NCBI Taxonomy" id="6669"/>
    <lineage>
        <taxon>Eukaryota</taxon>
        <taxon>Metazoa</taxon>
        <taxon>Ecdysozoa</taxon>
        <taxon>Arthropoda</taxon>
        <taxon>Crustacea</taxon>
        <taxon>Branchiopoda</taxon>
        <taxon>Diplostraca</taxon>
        <taxon>Cladocera</taxon>
        <taxon>Anomopoda</taxon>
        <taxon>Daphniidae</taxon>
        <taxon>Daphnia</taxon>
    </lineage>
</organism>
<dbReference type="EMBL" id="GL732523">
    <property type="protein sequence ID" value="EFX90054.1"/>
    <property type="molecule type" value="Genomic_DNA"/>
</dbReference>
<feature type="region of interest" description="Disordered" evidence="1">
    <location>
        <begin position="1"/>
        <end position="54"/>
    </location>
</feature>
<protein>
    <submittedName>
        <fullName evidence="2">Uncharacterized protein</fullName>
    </submittedName>
</protein>
<dbReference type="AlphaFoldDB" id="E9FQV1"/>
<dbReference type="OrthoDB" id="10069510at2759"/>
<evidence type="ECO:0000256" key="1">
    <source>
        <dbReference type="SAM" id="MobiDB-lite"/>
    </source>
</evidence>
<sequence>MQTVKQQQPPVIRRLASRHNQISTSSETNDNPEHFTIDPRDLTLLMDRHNSSHM</sequence>
<evidence type="ECO:0000313" key="2">
    <source>
        <dbReference type="EMBL" id="EFX90054.1"/>
    </source>
</evidence>
<accession>E9FQV1</accession>
<proteinExistence type="predicted"/>
<dbReference type="KEGG" id="dpx:DAPPUDRAFT_299893"/>
<keyword evidence="3" id="KW-1185">Reference proteome</keyword>
<dbReference type="HOGENOM" id="CLU_3052418_0_0_1"/>
<evidence type="ECO:0000313" key="3">
    <source>
        <dbReference type="Proteomes" id="UP000000305"/>
    </source>
</evidence>
<gene>
    <name evidence="2" type="ORF">DAPPUDRAFT_299893</name>
</gene>
<feature type="compositionally biased region" description="Polar residues" evidence="1">
    <location>
        <begin position="18"/>
        <end position="29"/>
    </location>
</feature>